<evidence type="ECO:0000259" key="8">
    <source>
        <dbReference type="Pfam" id="PF08281"/>
    </source>
</evidence>
<dbReference type="Gene3D" id="2.130.10.10">
    <property type="entry name" value="YVTN repeat-like/Quinoprotein amine dehydrogenase"/>
    <property type="match status" value="1"/>
</dbReference>
<feature type="compositionally biased region" description="Basic residues" evidence="6">
    <location>
        <begin position="100"/>
        <end position="109"/>
    </location>
</feature>
<dbReference type="InterPro" id="IPR007627">
    <property type="entry name" value="RNA_pol_sigma70_r2"/>
</dbReference>
<organism evidence="9 10">
    <name type="scientific">Gemmata algarum</name>
    <dbReference type="NCBI Taxonomy" id="2975278"/>
    <lineage>
        <taxon>Bacteria</taxon>
        <taxon>Pseudomonadati</taxon>
        <taxon>Planctomycetota</taxon>
        <taxon>Planctomycetia</taxon>
        <taxon>Gemmatales</taxon>
        <taxon>Gemmataceae</taxon>
        <taxon>Gemmata</taxon>
    </lineage>
</organism>
<gene>
    <name evidence="9" type="ORF">R5W23_002882</name>
</gene>
<dbReference type="InterPro" id="IPR013324">
    <property type="entry name" value="RNA_pol_sigma_r3/r4-like"/>
</dbReference>
<accession>A0ABU5F337</accession>
<name>A0ABU5F337_9BACT</name>
<evidence type="ECO:0000259" key="7">
    <source>
        <dbReference type="Pfam" id="PF04542"/>
    </source>
</evidence>
<dbReference type="NCBIfam" id="TIGR02937">
    <property type="entry name" value="sigma70-ECF"/>
    <property type="match status" value="1"/>
</dbReference>
<evidence type="ECO:0000256" key="5">
    <source>
        <dbReference type="ARBA" id="ARBA00023163"/>
    </source>
</evidence>
<keyword evidence="4" id="KW-0238">DNA-binding</keyword>
<reference evidence="10" key="1">
    <citation type="journal article" date="2023" name="Mar. Drugs">
        <title>Gemmata algarum, a Novel Planctomycete Isolated from an Algal Mat, Displays Antimicrobial Activity.</title>
        <authorList>
            <person name="Kumar G."/>
            <person name="Kallscheuer N."/>
            <person name="Kashif M."/>
            <person name="Ahamad S."/>
            <person name="Jagadeeshwari U."/>
            <person name="Pannikurungottu S."/>
            <person name="Haufschild T."/>
            <person name="Kabuu M."/>
            <person name="Sasikala C."/>
            <person name="Jogler C."/>
            <person name="Ramana C."/>
        </authorList>
    </citation>
    <scope>NUCLEOTIDE SEQUENCE [LARGE SCALE GENOMIC DNA]</scope>
    <source>
        <strain evidence="10">JC673</strain>
    </source>
</reference>
<dbReference type="PANTHER" id="PTHR43133">
    <property type="entry name" value="RNA POLYMERASE ECF-TYPE SIGMA FACTO"/>
    <property type="match status" value="1"/>
</dbReference>
<evidence type="ECO:0000256" key="2">
    <source>
        <dbReference type="ARBA" id="ARBA00023015"/>
    </source>
</evidence>
<feature type="compositionally biased region" description="Basic and acidic residues" evidence="6">
    <location>
        <begin position="269"/>
        <end position="278"/>
    </location>
</feature>
<sequence>MSAPRLLFRHLPVSGPPVPDGELLRRYAEGRDESAFAELVRRNGPLVLRACRNVLHNPADADDAFQSAFILLARHAAGLTRAASVAGWLHTAAVRSARNIRRGAARRQKREGANRERPAPSPADDTLWAELRERIDAELARLPEAYRVPLLLCYVQGLSYADAARRLGCSAGALRGRLERGRELLRGRLGRWGLPAALVAAGAPAPAVGAGLRASTLAAVRGATRTVGGWVKWAALVLVAGAVAGAGLSAFRAPGAPPEPSPLAVKGAARPEKGEPGAKTDAAGDPLPVGALVRMGSSRFHHGSNVQRLTVSPDGKWVVSEGIQDCHIWDLATGREHVPDWLSNATRRSEWVGKDYVLRDGGIGPAGDRLVALFEVRAAKQTYLQLRDAITGAEVARVLKHPTDADGSERQTVTADGKWVFRTYWSQAPNGPGKGKQIVETADLTAASPQMVKRLEFDDSSQYTTVSADGRAASFSFSDSCQVWICEHGQ</sequence>
<comment type="similarity">
    <text evidence="1">Belongs to the sigma-70 factor family. ECF subfamily.</text>
</comment>
<keyword evidence="10" id="KW-1185">Reference proteome</keyword>
<evidence type="ECO:0000256" key="3">
    <source>
        <dbReference type="ARBA" id="ARBA00023082"/>
    </source>
</evidence>
<proteinExistence type="inferred from homology"/>
<dbReference type="InterPro" id="IPR013325">
    <property type="entry name" value="RNA_pol_sigma_r2"/>
</dbReference>
<dbReference type="InterPro" id="IPR013249">
    <property type="entry name" value="RNA_pol_sigma70_r4_t2"/>
</dbReference>
<dbReference type="SUPFAM" id="SSF88946">
    <property type="entry name" value="Sigma2 domain of RNA polymerase sigma factors"/>
    <property type="match status" value="1"/>
</dbReference>
<feature type="region of interest" description="Disordered" evidence="6">
    <location>
        <begin position="100"/>
        <end position="124"/>
    </location>
</feature>
<evidence type="ECO:0000313" key="10">
    <source>
        <dbReference type="Proteomes" id="UP001272242"/>
    </source>
</evidence>
<evidence type="ECO:0000256" key="6">
    <source>
        <dbReference type="SAM" id="MobiDB-lite"/>
    </source>
</evidence>
<dbReference type="InterPro" id="IPR015943">
    <property type="entry name" value="WD40/YVTN_repeat-like_dom_sf"/>
</dbReference>
<feature type="region of interest" description="Disordered" evidence="6">
    <location>
        <begin position="255"/>
        <end position="285"/>
    </location>
</feature>
<feature type="domain" description="RNA polymerase sigma-70 region 2" evidence="7">
    <location>
        <begin position="39"/>
        <end position="106"/>
    </location>
</feature>
<dbReference type="InterPro" id="IPR014284">
    <property type="entry name" value="RNA_pol_sigma-70_dom"/>
</dbReference>
<dbReference type="RefSeq" id="WP_320687985.1">
    <property type="nucleotide sequence ID" value="NZ_JAXBLV010000197.1"/>
</dbReference>
<feature type="domain" description="RNA polymerase sigma factor 70 region 4 type 2" evidence="8">
    <location>
        <begin position="132"/>
        <end position="185"/>
    </location>
</feature>
<evidence type="ECO:0000256" key="4">
    <source>
        <dbReference type="ARBA" id="ARBA00023125"/>
    </source>
</evidence>
<dbReference type="Gene3D" id="1.10.1740.10">
    <property type="match status" value="1"/>
</dbReference>
<dbReference type="SUPFAM" id="SSF82171">
    <property type="entry name" value="DPP6 N-terminal domain-like"/>
    <property type="match status" value="1"/>
</dbReference>
<dbReference type="CDD" id="cd06171">
    <property type="entry name" value="Sigma70_r4"/>
    <property type="match status" value="1"/>
</dbReference>
<keyword evidence="5" id="KW-0804">Transcription</keyword>
<dbReference type="InterPro" id="IPR039425">
    <property type="entry name" value="RNA_pol_sigma-70-like"/>
</dbReference>
<comment type="caution">
    <text evidence="9">The sequence shown here is derived from an EMBL/GenBank/DDBJ whole genome shotgun (WGS) entry which is preliminary data.</text>
</comment>
<protein>
    <submittedName>
        <fullName evidence="9">RNA polymerase sigma factor</fullName>
    </submittedName>
</protein>
<dbReference type="Proteomes" id="UP001272242">
    <property type="component" value="Unassembled WGS sequence"/>
</dbReference>
<dbReference type="Pfam" id="PF04542">
    <property type="entry name" value="Sigma70_r2"/>
    <property type="match status" value="1"/>
</dbReference>
<evidence type="ECO:0000256" key="1">
    <source>
        <dbReference type="ARBA" id="ARBA00010641"/>
    </source>
</evidence>
<dbReference type="Pfam" id="PF08281">
    <property type="entry name" value="Sigma70_r4_2"/>
    <property type="match status" value="1"/>
</dbReference>
<dbReference type="PANTHER" id="PTHR43133:SF8">
    <property type="entry name" value="RNA POLYMERASE SIGMA FACTOR HI_1459-RELATED"/>
    <property type="match status" value="1"/>
</dbReference>
<evidence type="ECO:0000313" key="9">
    <source>
        <dbReference type="EMBL" id="MDY3561604.1"/>
    </source>
</evidence>
<dbReference type="InterPro" id="IPR036388">
    <property type="entry name" value="WH-like_DNA-bd_sf"/>
</dbReference>
<dbReference type="EMBL" id="JAXBLV010000197">
    <property type="protein sequence ID" value="MDY3561604.1"/>
    <property type="molecule type" value="Genomic_DNA"/>
</dbReference>
<keyword evidence="2" id="KW-0805">Transcription regulation</keyword>
<dbReference type="Gene3D" id="1.10.10.10">
    <property type="entry name" value="Winged helix-like DNA-binding domain superfamily/Winged helix DNA-binding domain"/>
    <property type="match status" value="1"/>
</dbReference>
<keyword evidence="3" id="KW-0731">Sigma factor</keyword>
<dbReference type="SUPFAM" id="SSF88659">
    <property type="entry name" value="Sigma3 and sigma4 domains of RNA polymerase sigma factors"/>
    <property type="match status" value="1"/>
</dbReference>